<dbReference type="Gramene" id="mRNA:HanXRQr2_Chr11g0510881">
    <property type="protein sequence ID" value="mRNA:HanXRQr2_Chr11g0510881"/>
    <property type="gene ID" value="HanXRQr2_Chr11g0510881"/>
</dbReference>
<dbReference type="Proteomes" id="UP000215914">
    <property type="component" value="Chromosome 3"/>
</dbReference>
<evidence type="ECO:0000313" key="1">
    <source>
        <dbReference type="EMBL" id="KAF5783695.1"/>
    </source>
</evidence>
<dbReference type="AlphaFoldDB" id="A0A251VB10"/>
<reference evidence="1 3" key="1">
    <citation type="journal article" date="2017" name="Nature">
        <title>The sunflower genome provides insights into oil metabolism, flowering and Asterid evolution.</title>
        <authorList>
            <person name="Badouin H."/>
            <person name="Gouzy J."/>
            <person name="Grassa C.J."/>
            <person name="Murat F."/>
            <person name="Staton S.E."/>
            <person name="Cottret L."/>
            <person name="Lelandais-Briere C."/>
            <person name="Owens G.L."/>
            <person name="Carrere S."/>
            <person name="Mayjonade B."/>
            <person name="Legrand L."/>
            <person name="Gill N."/>
            <person name="Kane N.C."/>
            <person name="Bowers J.E."/>
            <person name="Hubner S."/>
            <person name="Bellec A."/>
            <person name="Berard A."/>
            <person name="Berges H."/>
            <person name="Blanchet N."/>
            <person name="Boniface M.C."/>
            <person name="Brunel D."/>
            <person name="Catrice O."/>
            <person name="Chaidir N."/>
            <person name="Claudel C."/>
            <person name="Donnadieu C."/>
            <person name="Faraut T."/>
            <person name="Fievet G."/>
            <person name="Helmstetter N."/>
            <person name="King M."/>
            <person name="Knapp S.J."/>
            <person name="Lai Z."/>
            <person name="Le Paslier M.C."/>
            <person name="Lippi Y."/>
            <person name="Lorenzon L."/>
            <person name="Mandel J.R."/>
            <person name="Marage G."/>
            <person name="Marchand G."/>
            <person name="Marquand E."/>
            <person name="Bret-Mestries E."/>
            <person name="Morien E."/>
            <person name="Nambeesan S."/>
            <person name="Nguyen T."/>
            <person name="Pegot-Espagnet P."/>
            <person name="Pouilly N."/>
            <person name="Raftis F."/>
            <person name="Sallet E."/>
            <person name="Schiex T."/>
            <person name="Thomas J."/>
            <person name="Vandecasteele C."/>
            <person name="Vares D."/>
            <person name="Vear F."/>
            <person name="Vautrin S."/>
            <person name="Crespi M."/>
            <person name="Mangin B."/>
            <person name="Burke J.M."/>
            <person name="Salse J."/>
            <person name="Munos S."/>
            <person name="Vincourt P."/>
            <person name="Rieseberg L.H."/>
            <person name="Langlade N.B."/>
        </authorList>
    </citation>
    <scope>NUCLEOTIDE SEQUENCE [LARGE SCALE GENOMIC DNA]</scope>
    <source>
        <strain evidence="3">cv. SF193</strain>
        <tissue evidence="1">Leaves</tissue>
    </source>
</reference>
<dbReference type="STRING" id="4232.A0A251VB10"/>
<name>A0A251VB10_HELAN</name>
<reference evidence="1" key="3">
    <citation type="submission" date="2020-06" db="EMBL/GenBank/DDBJ databases">
        <title>Helianthus annuus Genome sequencing and assembly Release 2.</title>
        <authorList>
            <person name="Gouzy J."/>
            <person name="Langlade N."/>
            <person name="Munos S."/>
        </authorList>
    </citation>
    <scope>NUCLEOTIDE SEQUENCE</scope>
    <source>
        <tissue evidence="1">Leaves</tissue>
    </source>
</reference>
<evidence type="ECO:0000313" key="2">
    <source>
        <dbReference type="EMBL" id="OTG32785.1"/>
    </source>
</evidence>
<proteinExistence type="predicted"/>
<keyword evidence="3" id="KW-1185">Reference proteome</keyword>
<accession>A0A251VB10</accession>
<dbReference type="EMBL" id="MNCJ02000326">
    <property type="protein sequence ID" value="KAF5783695.1"/>
    <property type="molecule type" value="Genomic_DNA"/>
</dbReference>
<dbReference type="InParanoid" id="A0A251VB10"/>
<gene>
    <name evidence="2" type="ORF">HannXRQ_Chr03g0090451</name>
    <name evidence="1" type="ORF">HanXRQr2_Chr11g0510881</name>
</gene>
<reference evidence="2" key="2">
    <citation type="submission" date="2017-02" db="EMBL/GenBank/DDBJ databases">
        <title>Sunflower complete genome.</title>
        <authorList>
            <person name="Langlade N."/>
            <person name="Munos S."/>
        </authorList>
    </citation>
    <scope>NUCLEOTIDE SEQUENCE [LARGE SCALE GENOMIC DNA]</scope>
    <source>
        <tissue evidence="2">Leaves</tissue>
    </source>
</reference>
<protein>
    <submittedName>
        <fullName evidence="2">Uncharacterized protein</fullName>
    </submittedName>
</protein>
<sequence>MASSSVFSVVSFSSVNNELSTRPNLVPVNPRLQFRRICDLRVRNFKSSASRNVISASVSFPAQEVSPSQRRPDELTASIFSKVFVAEYISFVVVLELN</sequence>
<organism evidence="2 3">
    <name type="scientific">Helianthus annuus</name>
    <name type="common">Common sunflower</name>
    <dbReference type="NCBI Taxonomy" id="4232"/>
    <lineage>
        <taxon>Eukaryota</taxon>
        <taxon>Viridiplantae</taxon>
        <taxon>Streptophyta</taxon>
        <taxon>Embryophyta</taxon>
        <taxon>Tracheophyta</taxon>
        <taxon>Spermatophyta</taxon>
        <taxon>Magnoliopsida</taxon>
        <taxon>eudicotyledons</taxon>
        <taxon>Gunneridae</taxon>
        <taxon>Pentapetalae</taxon>
        <taxon>asterids</taxon>
        <taxon>campanulids</taxon>
        <taxon>Asterales</taxon>
        <taxon>Asteraceae</taxon>
        <taxon>Asteroideae</taxon>
        <taxon>Heliantheae alliance</taxon>
        <taxon>Heliantheae</taxon>
        <taxon>Helianthus</taxon>
    </lineage>
</organism>
<dbReference type="EMBL" id="CM007892">
    <property type="protein sequence ID" value="OTG32785.1"/>
    <property type="molecule type" value="Genomic_DNA"/>
</dbReference>
<evidence type="ECO:0000313" key="3">
    <source>
        <dbReference type="Proteomes" id="UP000215914"/>
    </source>
</evidence>